<sequence>MSGQSRASFGSSRTRPHSRAGSSRSLRGAPRRSSWNSPGIMSARSSISSRSRDSSARAFRGTRGTSSLVGPTRTSPIFSTPHGAHERLPTMQTISMSGAEYSQISENRRHPIVGANRLILPASNYRLFSTPAWDLSRDGFLPSVSTELRGHSVSNGQTTAQVKRRKEVIVAIAIEKSELGCAYYNSDEGNLFLLQGMAFAEPLQLVETIVIHVQPTIVLLPLKTPDAVVQFLEKRSETEHYILRLLGSNDFSHVASLDKLASLPVIYPEHALETAASNRISHGDPWEECQTFRAMRLGSFIDLDSTTSIGCAGAVLCENIRLQNVEQGSSGPGGPFITSLRMFALTDFMFVNADTLSSLQVFQSELHPNSLMSGTAATGLKESLSLYGIFHPLAGTPQGRAELRQLFLRPLVNIDIIRGRHSAISVLLQPGNEAALENISQILKKVMDIKKVLAQLQRGAESPANSASVERGVWWTLTRFSLFVLRLRDAVLEIRDWGEVEIFRRIIAATPVATIKSIGELVGSTVDFEETKANSRIAVQWNVNPKLDKLKQIYHGLDSFLSEVSTSLTRELPEWARKYVTGCAFWPQLGFLTVVPLLPDTGESGYEGQGLDGDRWEQRFVANGNVYYKNKSMLELDAQIGDTYSRIVDLEVEILHSLACQVLKCASTLSRASEACGELDSLVALAKGALKYGWTGPKMTTDNVVLIQGGRHPLQELTVPAFISNDCRLAGGPGNGLDTQAVSSVNKDSGVNMLVITGPNHSGKSVYIKQVALIVYLAHIGSFVPADDATIGITDQILTSISARESVSLAESSFGADLRQVSFLLKCTTRRTLVAIDEFGKGTAADDGSGLMTALIDHFTVLSSETPKVLITMHCHDILEGGYLEGRPDMVLAHMNVRLDLEAEHMEDQVVFLYQLVPGRSMSSFGSRCAALNGVEDAVVERAETITLLLARNEDLGAVYAKLDVQDKSRLEEAENVARGFLRLSLEHTKATDPQNEYLQSKGRRSCVIWHVSDFVEFRPGKEIGGSKTTWDGNGRSIDDLGSSVGTFFTRWTNGSFVDPCSDLHVVALAGVAAAEQKAIFPGMSRVPGLMASESPVGLEGRFEDLDDKDVYDRVKAEAASDKATNFVVEFNLHEARIAFNLRHEDFGVLLGRKAPKGMVRWINIWSPSTQTSAIQQIGNRYGFSQRLQAIMMASPLPSMPNNSEEQLSKQNDIESVSTCNERKAQPSARITPQSSEDLEIYQMIKETVNYTSIDRGRQFLCIGANWLHRRPWGCDNEELPRVLPPWHWSWLTLCSDSVVVSFHETPPIKHSERDDWAREELQSMRSNTLSVLCQLSKHGIADFNDRLVSFKRVRQAMTEMEPQSDMACEGSSNLFYYLFEDYSSAMPVLKASRLRLEQLSEQVFESSKRRSKVKTDDVVKSLHQLSKDLRQLHHLFESYKYLIRRICWPQSLDAYQEGHCDKCELLESQPGEVNISPSARSRFQRLGDRLQLLMLNTMQGCLEEQKALSDTYFSLTTQKDSQATARLSRSATLLAKLSVFFLPITFMTSYFSLEIPDLVEHYTPKTYWICFAVIAGLSFISLFFFSHMLEVVSDTLEGWADFVSRKASNLTGWKTHDDKDDQ</sequence>
<evidence type="ECO:0000256" key="12">
    <source>
        <dbReference type="SAM" id="MobiDB-lite"/>
    </source>
</evidence>
<feature type="domain" description="DNA mismatch repair proteins mutS family" evidence="15">
    <location>
        <begin position="751"/>
        <end position="948"/>
    </location>
</feature>
<evidence type="ECO:0000256" key="8">
    <source>
        <dbReference type="ARBA" id="ARBA00023242"/>
    </source>
</evidence>
<keyword evidence="7" id="KW-0238">DNA-binding</keyword>
<evidence type="ECO:0000256" key="9">
    <source>
        <dbReference type="ARBA" id="ARBA00023254"/>
    </source>
</evidence>
<evidence type="ECO:0000256" key="6">
    <source>
        <dbReference type="ARBA" id="ARBA00022840"/>
    </source>
</evidence>
<evidence type="ECO:0000259" key="14">
    <source>
        <dbReference type="SMART" id="SM00533"/>
    </source>
</evidence>
<dbReference type="GO" id="GO:0051026">
    <property type="term" value="P:chiasma assembly"/>
    <property type="evidence" value="ECO:0007669"/>
    <property type="project" value="TreeGrafter"/>
</dbReference>
<dbReference type="GO" id="GO:0005634">
    <property type="term" value="C:nucleus"/>
    <property type="evidence" value="ECO:0007669"/>
    <property type="project" value="UniProtKB-SubCell"/>
</dbReference>
<dbReference type="PANTHER" id="PTHR11361:SF20">
    <property type="entry name" value="MUTS PROTEIN HOMOLOG 5"/>
    <property type="match status" value="1"/>
</dbReference>
<dbReference type="GO" id="GO:0005694">
    <property type="term" value="C:chromosome"/>
    <property type="evidence" value="ECO:0007669"/>
    <property type="project" value="UniProtKB-SubCell"/>
</dbReference>
<keyword evidence="6" id="KW-0067">ATP-binding</keyword>
<dbReference type="STRING" id="1173701.A0A066XIH9"/>
<keyword evidence="17" id="KW-1185">Reference proteome</keyword>
<keyword evidence="13" id="KW-0472">Membrane</keyword>
<keyword evidence="13" id="KW-0812">Transmembrane</keyword>
<keyword evidence="4" id="KW-0158">Chromosome</keyword>
<evidence type="ECO:0000259" key="15">
    <source>
        <dbReference type="SMART" id="SM00534"/>
    </source>
</evidence>
<reference evidence="17" key="1">
    <citation type="journal article" date="2014" name="Genome Announc.">
        <title>Draft genome sequence of Colletotrichum sublineola, a destructive pathogen of cultivated sorghum.</title>
        <authorList>
            <person name="Baroncelli R."/>
            <person name="Sanz-Martin J.M."/>
            <person name="Rech G.E."/>
            <person name="Sukno S.A."/>
            <person name="Thon M.R."/>
        </authorList>
    </citation>
    <scope>NUCLEOTIDE SEQUENCE [LARGE SCALE GENOMIC DNA]</scope>
    <source>
        <strain evidence="17">TX430BB</strain>
    </source>
</reference>
<dbReference type="eggNOG" id="KOG0221">
    <property type="taxonomic scope" value="Eukaryota"/>
</dbReference>
<dbReference type="InterPro" id="IPR000432">
    <property type="entry name" value="DNA_mismatch_repair_MutS_C"/>
</dbReference>
<evidence type="ECO:0000256" key="5">
    <source>
        <dbReference type="ARBA" id="ARBA00022741"/>
    </source>
</evidence>
<dbReference type="GO" id="GO:0030983">
    <property type="term" value="F:mismatched DNA binding"/>
    <property type="evidence" value="ECO:0007669"/>
    <property type="project" value="InterPro"/>
</dbReference>
<accession>A0A066XIH9</accession>
<dbReference type="SMART" id="SM00533">
    <property type="entry name" value="MUTSd"/>
    <property type="match status" value="1"/>
</dbReference>
<dbReference type="GO" id="GO:0016020">
    <property type="term" value="C:membrane"/>
    <property type="evidence" value="ECO:0007669"/>
    <property type="project" value="InterPro"/>
</dbReference>
<dbReference type="HOGENOM" id="CLU_261448_0_0_1"/>
<feature type="compositionally biased region" description="Polar residues" evidence="12">
    <location>
        <begin position="1"/>
        <end position="13"/>
    </location>
</feature>
<feature type="domain" description="DNA mismatch repair protein MutS core" evidence="14">
    <location>
        <begin position="381"/>
        <end position="718"/>
    </location>
</feature>
<dbReference type="InterPro" id="IPR002523">
    <property type="entry name" value="MgTranspt_CorA/ZnTranspt_ZntB"/>
</dbReference>
<dbReference type="Gene3D" id="3.40.50.300">
    <property type="entry name" value="P-loop containing nucleotide triphosphate hydrolases"/>
    <property type="match status" value="1"/>
</dbReference>
<dbReference type="PANTHER" id="PTHR11361">
    <property type="entry name" value="DNA MISMATCH REPAIR PROTEIN MUTS FAMILY MEMBER"/>
    <property type="match status" value="1"/>
</dbReference>
<dbReference type="GO" id="GO:0005524">
    <property type="term" value="F:ATP binding"/>
    <property type="evidence" value="ECO:0007669"/>
    <property type="project" value="UniProtKB-KW"/>
</dbReference>
<evidence type="ECO:0000256" key="2">
    <source>
        <dbReference type="ARBA" id="ARBA00004286"/>
    </source>
</evidence>
<feature type="compositionally biased region" description="Low complexity" evidence="12">
    <location>
        <begin position="19"/>
        <end position="34"/>
    </location>
</feature>
<dbReference type="InterPro" id="IPR007696">
    <property type="entry name" value="DNA_mismatch_repair_MutS_core"/>
</dbReference>
<evidence type="ECO:0000313" key="17">
    <source>
        <dbReference type="Proteomes" id="UP000027238"/>
    </source>
</evidence>
<keyword evidence="13" id="KW-1133">Transmembrane helix</keyword>
<dbReference type="EMBL" id="JMSE01000633">
    <property type="protein sequence ID" value="KDN68672.1"/>
    <property type="molecule type" value="Genomic_DNA"/>
</dbReference>
<dbReference type="SUPFAM" id="SSF48334">
    <property type="entry name" value="DNA repair protein MutS, domain III"/>
    <property type="match status" value="1"/>
</dbReference>
<dbReference type="Pfam" id="PF01544">
    <property type="entry name" value="CorA"/>
    <property type="match status" value="1"/>
</dbReference>
<keyword evidence="9" id="KW-0469">Meiosis</keyword>
<feature type="region of interest" description="Disordered" evidence="12">
    <location>
        <begin position="1"/>
        <end position="85"/>
    </location>
</feature>
<evidence type="ECO:0000313" key="16">
    <source>
        <dbReference type="EMBL" id="KDN68672.1"/>
    </source>
</evidence>
<proteinExistence type="inferred from homology"/>
<keyword evidence="8" id="KW-0539">Nucleus</keyword>
<dbReference type="InterPro" id="IPR027417">
    <property type="entry name" value="P-loop_NTPase"/>
</dbReference>
<feature type="transmembrane region" description="Helical" evidence="13">
    <location>
        <begin position="1566"/>
        <end position="1586"/>
    </location>
</feature>
<dbReference type="OrthoDB" id="29596at2759"/>
<evidence type="ECO:0000256" key="7">
    <source>
        <dbReference type="ARBA" id="ARBA00023125"/>
    </source>
</evidence>
<dbReference type="GO" id="GO:0046873">
    <property type="term" value="F:metal ion transmembrane transporter activity"/>
    <property type="evidence" value="ECO:0007669"/>
    <property type="project" value="InterPro"/>
</dbReference>
<dbReference type="FunFam" id="3.40.50.300:FF:001067">
    <property type="entry name" value="DNA mismatch repair protein MSH5"/>
    <property type="match status" value="1"/>
</dbReference>
<dbReference type="Pfam" id="PF00488">
    <property type="entry name" value="MutS_V"/>
    <property type="match status" value="1"/>
</dbReference>
<dbReference type="InterPro" id="IPR036187">
    <property type="entry name" value="DNA_mismatch_repair_MutS_sf"/>
</dbReference>
<dbReference type="SMART" id="SM00534">
    <property type="entry name" value="MUTSac"/>
    <property type="match status" value="1"/>
</dbReference>
<dbReference type="Gene3D" id="1.20.58.340">
    <property type="entry name" value="Magnesium transport protein CorA, transmembrane region"/>
    <property type="match status" value="1"/>
</dbReference>
<name>A0A066XIH9_COLSU</name>
<comment type="caution">
    <text evidence="16">The sequence shown here is derived from an EMBL/GenBank/DDBJ whole genome shotgun (WGS) entry which is preliminary data.</text>
</comment>
<protein>
    <recommendedName>
        <fullName evidence="10">DNA mismatch repair protein MSH5</fullName>
    </recommendedName>
    <alternativeName>
        <fullName evidence="11">MutS protein homolog 5</fullName>
    </alternativeName>
</protein>
<dbReference type="Proteomes" id="UP000027238">
    <property type="component" value="Unassembled WGS sequence"/>
</dbReference>
<keyword evidence="5" id="KW-0547">Nucleotide-binding</keyword>
<evidence type="ECO:0000256" key="13">
    <source>
        <dbReference type="SAM" id="Phobius"/>
    </source>
</evidence>
<gene>
    <name evidence="16" type="ORF">CSUB01_06306</name>
</gene>
<evidence type="ECO:0000256" key="1">
    <source>
        <dbReference type="ARBA" id="ARBA00004123"/>
    </source>
</evidence>
<dbReference type="GO" id="GO:0006298">
    <property type="term" value="P:mismatch repair"/>
    <property type="evidence" value="ECO:0007669"/>
    <property type="project" value="InterPro"/>
</dbReference>
<comment type="similarity">
    <text evidence="3">Belongs to the DNA mismatch repair MutS family.</text>
</comment>
<dbReference type="GO" id="GO:0140664">
    <property type="term" value="F:ATP-dependent DNA damage sensor activity"/>
    <property type="evidence" value="ECO:0007669"/>
    <property type="project" value="InterPro"/>
</dbReference>
<feature type="compositionally biased region" description="Polar residues" evidence="12">
    <location>
        <begin position="63"/>
        <end position="78"/>
    </location>
</feature>
<evidence type="ECO:0000256" key="3">
    <source>
        <dbReference type="ARBA" id="ARBA00006271"/>
    </source>
</evidence>
<evidence type="ECO:0000256" key="11">
    <source>
        <dbReference type="ARBA" id="ARBA00077470"/>
    </source>
</evidence>
<dbReference type="SUPFAM" id="SSF52540">
    <property type="entry name" value="P-loop containing nucleoside triphosphate hydrolases"/>
    <property type="match status" value="1"/>
</dbReference>
<dbReference type="Pfam" id="PF05192">
    <property type="entry name" value="MutS_III"/>
    <property type="match status" value="1"/>
</dbReference>
<feature type="transmembrane region" description="Helical" evidence="13">
    <location>
        <begin position="1534"/>
        <end position="1554"/>
    </location>
</feature>
<organism evidence="16 17">
    <name type="scientific">Colletotrichum sublineola</name>
    <name type="common">Sorghum anthracnose fungus</name>
    <dbReference type="NCBI Taxonomy" id="1173701"/>
    <lineage>
        <taxon>Eukaryota</taxon>
        <taxon>Fungi</taxon>
        <taxon>Dikarya</taxon>
        <taxon>Ascomycota</taxon>
        <taxon>Pezizomycotina</taxon>
        <taxon>Sordariomycetes</taxon>
        <taxon>Hypocreomycetidae</taxon>
        <taxon>Glomerellales</taxon>
        <taxon>Glomerellaceae</taxon>
        <taxon>Colletotrichum</taxon>
        <taxon>Colletotrichum graminicola species complex</taxon>
    </lineage>
</organism>
<evidence type="ECO:0000256" key="4">
    <source>
        <dbReference type="ARBA" id="ARBA00022454"/>
    </source>
</evidence>
<dbReference type="InterPro" id="IPR045076">
    <property type="entry name" value="MutS"/>
</dbReference>
<evidence type="ECO:0000256" key="10">
    <source>
        <dbReference type="ARBA" id="ARBA00073549"/>
    </source>
</evidence>
<comment type="subcellular location">
    <subcellularLocation>
        <location evidence="2">Chromosome</location>
    </subcellularLocation>
    <subcellularLocation>
        <location evidence="1">Nucleus</location>
    </subcellularLocation>
</comment>
<dbReference type="Gene3D" id="1.10.1420.10">
    <property type="match status" value="1"/>
</dbReference>